<evidence type="ECO:0000313" key="2">
    <source>
        <dbReference type="Proteomes" id="UP000215335"/>
    </source>
</evidence>
<dbReference type="PANTHER" id="PTHR22954:SF3">
    <property type="entry name" value="PROTEIN CBG08539"/>
    <property type="match status" value="1"/>
</dbReference>
<comment type="caution">
    <text evidence="1">The sequence shown here is derived from an EMBL/GenBank/DDBJ whole genome shotgun (WGS) entry which is preliminary data.</text>
</comment>
<organism evidence="1 2">
    <name type="scientific">Trichomalopsis sarcophagae</name>
    <dbReference type="NCBI Taxonomy" id="543379"/>
    <lineage>
        <taxon>Eukaryota</taxon>
        <taxon>Metazoa</taxon>
        <taxon>Ecdysozoa</taxon>
        <taxon>Arthropoda</taxon>
        <taxon>Hexapoda</taxon>
        <taxon>Insecta</taxon>
        <taxon>Pterygota</taxon>
        <taxon>Neoptera</taxon>
        <taxon>Endopterygota</taxon>
        <taxon>Hymenoptera</taxon>
        <taxon>Apocrita</taxon>
        <taxon>Proctotrupomorpha</taxon>
        <taxon>Chalcidoidea</taxon>
        <taxon>Pteromalidae</taxon>
        <taxon>Pteromalinae</taxon>
        <taxon>Trichomalopsis</taxon>
    </lineage>
</organism>
<dbReference type="Proteomes" id="UP000215335">
    <property type="component" value="Unassembled WGS sequence"/>
</dbReference>
<proteinExistence type="predicted"/>
<dbReference type="EMBL" id="NNAY01000188">
    <property type="protein sequence ID" value="OXU30164.1"/>
    <property type="molecule type" value="Genomic_DNA"/>
</dbReference>
<sequence>MTESYEADFLQQKRTIVLMQNFVSNTTKRQKEAAFTEVDCQLRLDLLEKYWASFEKIDIRLSPISKSKKERMYFKEDLYNEGSTCYLEAKGWLKNKLQTLVAPPAGATGTRSANSTQAAAICSVQSQLEKVKIPRFDEKQRSWETFKEKFKSLVLNDAGMPVVIKFQHLLNSLEGEAADKLKGIEIIGANFQTAWDTLTRRYDNRFLRFSTHMQALTSLSSATQVSGSHLSKLLNTTNESVNTLRALGLPVKQWDVVLIHFIECKLDPATRLYWIKELEKMKDEQADTFPTFESFQTFLEDRIRSLMRRRKGEKSAVHLRQSAIERRI</sequence>
<keyword evidence="2" id="KW-1185">Reference proteome</keyword>
<gene>
    <name evidence="1" type="ORF">TSAR_012719</name>
</gene>
<dbReference type="InterPro" id="IPR005312">
    <property type="entry name" value="DUF1759"/>
</dbReference>
<accession>A0A232FHF1</accession>
<name>A0A232FHF1_9HYME</name>
<dbReference type="STRING" id="543379.A0A232FHF1"/>
<protein>
    <submittedName>
        <fullName evidence="1">Uncharacterized protein</fullName>
    </submittedName>
</protein>
<dbReference type="OrthoDB" id="7994850at2759"/>
<dbReference type="AlphaFoldDB" id="A0A232FHF1"/>
<reference evidence="1 2" key="1">
    <citation type="journal article" date="2017" name="Curr. Biol.">
        <title>The Evolution of Venom by Co-option of Single-Copy Genes.</title>
        <authorList>
            <person name="Martinson E.O."/>
            <person name="Mrinalini"/>
            <person name="Kelkar Y.D."/>
            <person name="Chang C.H."/>
            <person name="Werren J.H."/>
        </authorList>
    </citation>
    <scope>NUCLEOTIDE SEQUENCE [LARGE SCALE GENOMIC DNA]</scope>
    <source>
        <strain evidence="1 2">Alberta</strain>
        <tissue evidence="1">Whole body</tissue>
    </source>
</reference>
<dbReference type="PANTHER" id="PTHR22954">
    <property type="entry name" value="RETROVIRAL PROTEASE-RELATED"/>
    <property type="match status" value="1"/>
</dbReference>
<evidence type="ECO:0000313" key="1">
    <source>
        <dbReference type="EMBL" id="OXU30164.1"/>
    </source>
</evidence>
<dbReference type="Pfam" id="PF03564">
    <property type="entry name" value="DUF1759"/>
    <property type="match status" value="1"/>
</dbReference>